<dbReference type="Pfam" id="PF13432">
    <property type="entry name" value="TPR_16"/>
    <property type="match status" value="1"/>
</dbReference>
<evidence type="ECO:0000256" key="2">
    <source>
        <dbReference type="ARBA" id="ARBA00022803"/>
    </source>
</evidence>
<dbReference type="PROSITE" id="PS50005">
    <property type="entry name" value="TPR"/>
    <property type="match status" value="2"/>
</dbReference>
<dbReference type="RefSeq" id="WP_121852236.1">
    <property type="nucleotide sequence ID" value="NZ_CP037952.1"/>
</dbReference>
<dbReference type="SUPFAM" id="SSF48452">
    <property type="entry name" value="TPR-like"/>
    <property type="match status" value="2"/>
</dbReference>
<sequence>MAKFNKLATALLLSFGAVAIAPAVNAADKCPIELRKSKAMGQSTGKKIQKAFKAYGEDLFDESIAILLEANPKNDFDKASVARFLGNLYAQKEQYTKALNQLKLAADTNVLGGTEHADTLRAVADLSMQDKNYKQAIEHYEKWMTFTCKSDVKVYTLLAVAHVQLKQWDDVIVNADKAIAIADKPIKDLYNAKVNAYFNKKQNKNAIKVLETAVQLFDDDGALWRQLAQFYLATENYKQALATYDLAYKAGFLESASDITRLAQLLSQGGSGYKAAKVYNKHLKSGLIEKNAKSFKQLAVFYQSAKEFKLAADNYGEAAALDNDPKLYLKQGQFLTLSERYGQAVNAFNKALKANIKNRGAVHVELGRAYLELKQYKSAYKSFQLAMKDKKSARTAKGMLSYVKEKAKIHKVSL</sequence>
<keyword evidence="2 3" id="KW-0802">TPR repeat</keyword>
<proteinExistence type="predicted"/>
<keyword evidence="4" id="KW-0732">Signal</keyword>
<evidence type="ECO:0000256" key="3">
    <source>
        <dbReference type="PROSITE-ProRule" id="PRU00339"/>
    </source>
</evidence>
<feature type="repeat" description="TPR" evidence="3">
    <location>
        <begin position="360"/>
        <end position="393"/>
    </location>
</feature>
<comment type="caution">
    <text evidence="5">The sequence shown here is derived from an EMBL/GenBank/DDBJ whole genome shotgun (WGS) entry which is preliminary data.</text>
</comment>
<dbReference type="Pfam" id="PF14559">
    <property type="entry name" value="TPR_19"/>
    <property type="match status" value="1"/>
</dbReference>
<evidence type="ECO:0000256" key="1">
    <source>
        <dbReference type="ARBA" id="ARBA00022737"/>
    </source>
</evidence>
<dbReference type="InterPro" id="IPR019734">
    <property type="entry name" value="TPR_rpt"/>
</dbReference>
<gene>
    <name evidence="5" type="ORF">D5R81_03335</name>
</gene>
<dbReference type="EMBL" id="QYYH01000013">
    <property type="protein sequence ID" value="RJY18890.1"/>
    <property type="molecule type" value="Genomic_DNA"/>
</dbReference>
<feature type="signal peptide" evidence="4">
    <location>
        <begin position="1"/>
        <end position="26"/>
    </location>
</feature>
<dbReference type="Proteomes" id="UP000273022">
    <property type="component" value="Unassembled WGS sequence"/>
</dbReference>
<name>A0A3A6U473_9GAMM</name>
<keyword evidence="6" id="KW-1185">Reference proteome</keyword>
<dbReference type="AlphaFoldDB" id="A0A3A6U473"/>
<accession>A0A3A6U473</accession>
<reference evidence="5 6" key="1">
    <citation type="submission" date="2018-09" db="EMBL/GenBank/DDBJ databases">
        <title>Phylogeny of the Shewanellaceae, and recommendation for two new genera, Pseudoshewanella and Parashewanella.</title>
        <authorList>
            <person name="Wang G."/>
        </authorList>
    </citation>
    <scope>NUCLEOTIDE SEQUENCE [LARGE SCALE GENOMIC DNA]</scope>
    <source>
        <strain evidence="5 6">KCTC 22492</strain>
    </source>
</reference>
<evidence type="ECO:0000256" key="4">
    <source>
        <dbReference type="SAM" id="SignalP"/>
    </source>
</evidence>
<evidence type="ECO:0000313" key="6">
    <source>
        <dbReference type="Proteomes" id="UP000273022"/>
    </source>
</evidence>
<dbReference type="PANTHER" id="PTHR44186">
    <property type="match status" value="1"/>
</dbReference>
<dbReference type="InterPro" id="IPR011990">
    <property type="entry name" value="TPR-like_helical_dom_sf"/>
</dbReference>
<dbReference type="PANTHER" id="PTHR44186:SF1">
    <property type="entry name" value="BARDET-BIEDL SYNDROME 4 PROTEIN"/>
    <property type="match status" value="1"/>
</dbReference>
<dbReference type="Gene3D" id="1.25.40.10">
    <property type="entry name" value="Tetratricopeptide repeat domain"/>
    <property type="match status" value="3"/>
</dbReference>
<dbReference type="SMART" id="SM00028">
    <property type="entry name" value="TPR"/>
    <property type="match status" value="8"/>
</dbReference>
<feature type="repeat" description="TPR" evidence="3">
    <location>
        <begin position="325"/>
        <end position="358"/>
    </location>
</feature>
<organism evidence="5 6">
    <name type="scientific">Parashewanella spongiae</name>
    <dbReference type="NCBI Taxonomy" id="342950"/>
    <lineage>
        <taxon>Bacteria</taxon>
        <taxon>Pseudomonadati</taxon>
        <taxon>Pseudomonadota</taxon>
        <taxon>Gammaproteobacteria</taxon>
        <taxon>Alteromonadales</taxon>
        <taxon>Shewanellaceae</taxon>
        <taxon>Parashewanella</taxon>
    </lineage>
</organism>
<protein>
    <submittedName>
        <fullName evidence="5">Uncharacterized protein</fullName>
    </submittedName>
</protein>
<dbReference type="OrthoDB" id="5592888at2"/>
<evidence type="ECO:0000313" key="5">
    <source>
        <dbReference type="EMBL" id="RJY18890.1"/>
    </source>
</evidence>
<keyword evidence="1" id="KW-0677">Repeat</keyword>
<feature type="chain" id="PRO_5017456301" evidence="4">
    <location>
        <begin position="27"/>
        <end position="414"/>
    </location>
</feature>